<protein>
    <recommendedName>
        <fullName evidence="7">Vps41 beta-propeller domain-containing protein</fullName>
    </recommendedName>
</protein>
<dbReference type="GO" id="GO:0034058">
    <property type="term" value="P:endosomal vesicle fusion"/>
    <property type="evidence" value="ECO:0007669"/>
    <property type="project" value="TreeGrafter"/>
</dbReference>
<proteinExistence type="predicted"/>
<dbReference type="InterPro" id="IPR015943">
    <property type="entry name" value="WD40/YVTN_repeat-like_dom_sf"/>
</dbReference>
<dbReference type="Gene3D" id="1.25.40.10">
    <property type="entry name" value="Tetratricopeptide repeat domain"/>
    <property type="match status" value="1"/>
</dbReference>
<dbReference type="Gene3D" id="2.130.10.10">
    <property type="entry name" value="YVTN repeat-like/Quinoprotein amine dehydrogenase"/>
    <property type="match status" value="1"/>
</dbReference>
<name>A0A3P7FA37_WUCBA</name>
<dbReference type="GO" id="GO:0005770">
    <property type="term" value="C:late endosome"/>
    <property type="evidence" value="ECO:0007669"/>
    <property type="project" value="TreeGrafter"/>
</dbReference>
<dbReference type="SMART" id="SM00320">
    <property type="entry name" value="WD40"/>
    <property type="match status" value="2"/>
</dbReference>
<dbReference type="InterPro" id="IPR000547">
    <property type="entry name" value="Clathrin_H-chain/VPS_repeat"/>
</dbReference>
<dbReference type="Pfam" id="PF23411">
    <property type="entry name" value="Beta-prop_Vps41"/>
    <property type="match status" value="1"/>
</dbReference>
<evidence type="ECO:0000256" key="2">
    <source>
        <dbReference type="ARBA" id="ARBA00022448"/>
    </source>
</evidence>
<dbReference type="InterPro" id="IPR036322">
    <property type="entry name" value="WD40_repeat_dom_sf"/>
</dbReference>
<reference evidence="8 9" key="1">
    <citation type="submission" date="2018-11" db="EMBL/GenBank/DDBJ databases">
        <authorList>
            <consortium name="Pathogen Informatics"/>
        </authorList>
    </citation>
    <scope>NUCLEOTIDE SEQUENCE [LARGE SCALE GENOMIC DNA]</scope>
</reference>
<dbReference type="Pfam" id="PF23556">
    <property type="entry name" value="TPR_Vps41"/>
    <property type="match status" value="1"/>
</dbReference>
<keyword evidence="4" id="KW-0458">Lysosome</keyword>
<dbReference type="OrthoDB" id="244107at2759"/>
<evidence type="ECO:0000256" key="3">
    <source>
        <dbReference type="ARBA" id="ARBA00022927"/>
    </source>
</evidence>
<dbReference type="GO" id="GO:0030897">
    <property type="term" value="C:HOPS complex"/>
    <property type="evidence" value="ECO:0007669"/>
    <property type="project" value="TreeGrafter"/>
</dbReference>
<evidence type="ECO:0000256" key="1">
    <source>
        <dbReference type="ARBA" id="ARBA00004371"/>
    </source>
</evidence>
<accession>A0A3P7FA37</accession>
<dbReference type="InterPro" id="IPR001680">
    <property type="entry name" value="WD40_rpt"/>
</dbReference>
<comment type="subcellular location">
    <subcellularLocation>
        <location evidence="1">Lysosome</location>
    </subcellularLocation>
</comment>
<gene>
    <name evidence="8" type="ORF">WBA_LOCUS778</name>
</gene>
<dbReference type="InParanoid" id="A0A3P7FA37"/>
<dbReference type="GO" id="GO:0006623">
    <property type="term" value="P:protein targeting to vacuole"/>
    <property type="evidence" value="ECO:0007669"/>
    <property type="project" value="InterPro"/>
</dbReference>
<dbReference type="FunCoup" id="A0A3P7FA37">
    <property type="interactions" value="1742"/>
</dbReference>
<dbReference type="PANTHER" id="PTHR12616">
    <property type="entry name" value="VACUOLAR PROTEIN SORTING VPS41"/>
    <property type="match status" value="1"/>
</dbReference>
<dbReference type="InterPro" id="IPR045111">
    <property type="entry name" value="Vps41/Vps8"/>
</dbReference>
<dbReference type="OMA" id="PQLVWQD"/>
<dbReference type="PANTHER" id="PTHR12616:SF1">
    <property type="entry name" value="VACUOLAR PROTEIN SORTING-ASSOCIATED PROTEIN 41 HOMOLOG"/>
    <property type="match status" value="1"/>
</dbReference>
<dbReference type="GO" id="GO:0005764">
    <property type="term" value="C:lysosome"/>
    <property type="evidence" value="ECO:0007669"/>
    <property type="project" value="UniProtKB-SubCell"/>
</dbReference>
<dbReference type="EMBL" id="UYWW01000128">
    <property type="protein sequence ID" value="VDM07392.1"/>
    <property type="molecule type" value="Genomic_DNA"/>
</dbReference>
<evidence type="ECO:0000256" key="5">
    <source>
        <dbReference type="PROSITE-ProRule" id="PRU01006"/>
    </source>
</evidence>
<evidence type="ECO:0000313" key="8">
    <source>
        <dbReference type="EMBL" id="VDM07392.1"/>
    </source>
</evidence>
<dbReference type="GO" id="GO:0016236">
    <property type="term" value="P:macroautophagy"/>
    <property type="evidence" value="ECO:0007669"/>
    <property type="project" value="TreeGrafter"/>
</dbReference>
<dbReference type="InterPro" id="IPR057780">
    <property type="entry name" value="Beta-prop_Vps41"/>
</dbReference>
<feature type="repeat" description="CHCR" evidence="5">
    <location>
        <begin position="648"/>
        <end position="790"/>
    </location>
</feature>
<evidence type="ECO:0000259" key="7">
    <source>
        <dbReference type="Pfam" id="PF23411"/>
    </source>
</evidence>
<dbReference type="PROSITE" id="PS50236">
    <property type="entry name" value="CHCR"/>
    <property type="match status" value="1"/>
</dbReference>
<keyword evidence="3" id="KW-0653">Protein transport</keyword>
<dbReference type="SMART" id="SM00299">
    <property type="entry name" value="CLH"/>
    <property type="match status" value="1"/>
</dbReference>
<dbReference type="GO" id="GO:0009267">
    <property type="term" value="P:cellular response to starvation"/>
    <property type="evidence" value="ECO:0007669"/>
    <property type="project" value="TreeGrafter"/>
</dbReference>
<keyword evidence="2" id="KW-0813">Transport</keyword>
<sequence length="996" mass="114590">MYRSSILACYSVPQQYTKSDIIHMQEEQIDTDVVQIDEEEKSDRMESDIEETLLEPRFKYSRILNNVPGILRKDMATCMAVHDKFVAVGSRSGNVYIIDHFGSLHPESTARHHRCSVTKISIDPTGSYFVSCSQDARISVAGITSFEFAQIIDLKIAARSVAIDPDFTKRGSGHMFVSGERNLLLHYRTFFGNYREKILYEGMDCDGIITQISWQGCCIAFTNETGTRIFDNTLFYFRNANQLIALVQPTHEKQSTFAIKVRPSHCWINNKTLAIGWYDTISICVIIGSSNSQASFYSFFQTFNKLRFSSFHKFVVKAVSSIENKEVEVHYAWKFDMYIADISFTLSDDKSCFWKEITVFGMKKAAVQNNECEMVLALLEPEDSSTFSLTTEDRIEMCTCDRGNLTLFHMSSVPHENVYFLLGCQEFIEAQPCSADDRVRWYLENDLLRDAMQYANEHKAQLEHLDPVDIGRRYLNSLTKQKRFAEAAANLKAVCGRQKDLWEYYVNEFERNNVVLQLAKYLPVRDPQLEPECYQCVLIAALHNHPVLFYNLVKVWNPDLFRVGAITDMAMKRIVHENVNPLSENDAVAIYRSLSRLYLYERKYDKALMLYIMLNDKTVLQVIEKYHLFDLVKNDLTKLMAIDTNLTIRLLIENAGSLPTKTILTQLAIYPKLQLAYLNTLFERNEGEEFIDFAIGLYAENEPQLLLPFLRKTAIYDIAKAIDICEKKQYINEMVYLLGRSGNRMKALDLLVNKLGRIDSAIDFCRENDDSDLWNSLVDAAVKRPDHIMELLNTAGKYVNPLNIIEKIPEQMNIPGLRNLLVTILRDYELLVQMQRGSLQVTEADSNQLFAKYLSNRKCSTFIGFEQHCIVCRITVLLEREESADCRHANCDIIVYDCGHSAHIRCTYIPHSDGQTVMESRCPMCYGLHLYGKRVTSEKEPKEEGNSSVDGESSSDTFDSEKLKKENEKGNNINLGKVLQHLYMFFFPVLETQQMR</sequence>
<evidence type="ECO:0000256" key="4">
    <source>
        <dbReference type="ARBA" id="ARBA00023228"/>
    </source>
</evidence>
<organism evidence="8 9">
    <name type="scientific">Wuchereria bancrofti</name>
    <dbReference type="NCBI Taxonomy" id="6293"/>
    <lineage>
        <taxon>Eukaryota</taxon>
        <taxon>Metazoa</taxon>
        <taxon>Ecdysozoa</taxon>
        <taxon>Nematoda</taxon>
        <taxon>Chromadorea</taxon>
        <taxon>Rhabditida</taxon>
        <taxon>Spirurina</taxon>
        <taxon>Spiruromorpha</taxon>
        <taxon>Filarioidea</taxon>
        <taxon>Onchocercidae</taxon>
        <taxon>Wuchereria</taxon>
    </lineage>
</organism>
<dbReference type="AlphaFoldDB" id="A0A3P7FA37"/>
<feature type="region of interest" description="Disordered" evidence="6">
    <location>
        <begin position="937"/>
        <end position="965"/>
    </location>
</feature>
<dbReference type="SUPFAM" id="SSF50978">
    <property type="entry name" value="WD40 repeat-like"/>
    <property type="match status" value="1"/>
</dbReference>
<feature type="domain" description="Vps41 beta-propeller" evidence="7">
    <location>
        <begin position="59"/>
        <end position="431"/>
    </location>
</feature>
<evidence type="ECO:0000313" key="9">
    <source>
        <dbReference type="Proteomes" id="UP000270924"/>
    </source>
</evidence>
<dbReference type="InterPro" id="IPR011990">
    <property type="entry name" value="TPR-like_helical_dom_sf"/>
</dbReference>
<evidence type="ECO:0000256" key="6">
    <source>
        <dbReference type="SAM" id="MobiDB-lite"/>
    </source>
</evidence>
<feature type="compositionally biased region" description="Polar residues" evidence="6">
    <location>
        <begin position="946"/>
        <end position="957"/>
    </location>
</feature>
<dbReference type="Proteomes" id="UP000270924">
    <property type="component" value="Unassembled WGS sequence"/>
</dbReference>
<keyword evidence="9" id="KW-1185">Reference proteome</keyword>